<dbReference type="EMBL" id="BMCH01000001">
    <property type="protein sequence ID" value="GGC18803.1"/>
    <property type="molecule type" value="Genomic_DNA"/>
</dbReference>
<reference evidence="2" key="1">
    <citation type="journal article" date="2019" name="Int. J. Syst. Evol. Microbiol.">
        <title>The Global Catalogue of Microorganisms (GCM) 10K type strain sequencing project: providing services to taxonomists for standard genome sequencing and annotation.</title>
        <authorList>
            <consortium name="The Broad Institute Genomics Platform"/>
            <consortium name="The Broad Institute Genome Sequencing Center for Infectious Disease"/>
            <person name="Wu L."/>
            <person name="Ma J."/>
        </authorList>
    </citation>
    <scope>NUCLEOTIDE SEQUENCE [LARGE SCALE GENOMIC DNA]</scope>
    <source>
        <strain evidence="2">CCM 7132</strain>
    </source>
</reference>
<dbReference type="RefSeq" id="WP_188424378.1">
    <property type="nucleotide sequence ID" value="NZ_BMCH01000001.1"/>
</dbReference>
<evidence type="ECO:0000313" key="2">
    <source>
        <dbReference type="Proteomes" id="UP000637769"/>
    </source>
</evidence>
<gene>
    <name evidence="1" type="ORF">GCM10007207_00020</name>
</gene>
<organism evidence="1 2">
    <name type="scientific">Asaia siamensis</name>
    <dbReference type="NCBI Taxonomy" id="110479"/>
    <lineage>
        <taxon>Bacteria</taxon>
        <taxon>Pseudomonadati</taxon>
        <taxon>Pseudomonadota</taxon>
        <taxon>Alphaproteobacteria</taxon>
        <taxon>Acetobacterales</taxon>
        <taxon>Acetobacteraceae</taxon>
        <taxon>Asaia</taxon>
    </lineage>
</organism>
<sequence length="115" mass="12643">MHPALRAYQAVAETSLSGREAEAACFTMMINELTAAEQDHALRFKALDRHQKLWSLIMKANIVDSGQNPSDDRVLIVNLADKAQRYGIQAILDSALSLQPLIDIAQDVLDGLLAQ</sequence>
<dbReference type="Proteomes" id="UP000637769">
    <property type="component" value="Unassembled WGS sequence"/>
</dbReference>
<name>A0ABQ1L684_9PROT</name>
<accession>A0ABQ1L684</accession>
<evidence type="ECO:0008006" key="3">
    <source>
        <dbReference type="Google" id="ProtNLM"/>
    </source>
</evidence>
<dbReference type="Pfam" id="PF07309">
    <property type="entry name" value="FlaF"/>
    <property type="match status" value="1"/>
</dbReference>
<dbReference type="InterPro" id="IPR010845">
    <property type="entry name" value="FlaF"/>
</dbReference>
<protein>
    <recommendedName>
        <fullName evidence="3">Flagellar protein FlaF</fullName>
    </recommendedName>
</protein>
<evidence type="ECO:0000313" key="1">
    <source>
        <dbReference type="EMBL" id="GGC18803.1"/>
    </source>
</evidence>
<proteinExistence type="predicted"/>
<comment type="caution">
    <text evidence="1">The sequence shown here is derived from an EMBL/GenBank/DDBJ whole genome shotgun (WGS) entry which is preliminary data.</text>
</comment>
<keyword evidence="2" id="KW-1185">Reference proteome</keyword>